<evidence type="ECO:0000259" key="3">
    <source>
        <dbReference type="SMART" id="SM00822"/>
    </source>
</evidence>
<evidence type="ECO:0000313" key="4">
    <source>
        <dbReference type="EMBL" id="QNI32427.1"/>
    </source>
</evidence>
<dbReference type="Pfam" id="PF13561">
    <property type="entry name" value="adh_short_C2"/>
    <property type="match status" value="1"/>
</dbReference>
<protein>
    <submittedName>
        <fullName evidence="4">Glucose 1-dehydrogenase</fullName>
        <ecNumber evidence="4">1.1.1.47</ecNumber>
    </submittedName>
</protein>
<gene>
    <name evidence="4" type="ORF">H7849_26235</name>
</gene>
<evidence type="ECO:0000256" key="2">
    <source>
        <dbReference type="ARBA" id="ARBA00023002"/>
    </source>
</evidence>
<dbReference type="FunFam" id="3.40.50.720:FF:000084">
    <property type="entry name" value="Short-chain dehydrogenase reductase"/>
    <property type="match status" value="1"/>
</dbReference>
<dbReference type="EMBL" id="CP060394">
    <property type="protein sequence ID" value="QNI32427.1"/>
    <property type="molecule type" value="Genomic_DNA"/>
</dbReference>
<dbReference type="SUPFAM" id="SSF51735">
    <property type="entry name" value="NAD(P)-binding Rossmann-fold domains"/>
    <property type="match status" value="1"/>
</dbReference>
<dbReference type="InterPro" id="IPR057326">
    <property type="entry name" value="KR_dom"/>
</dbReference>
<dbReference type="RefSeq" id="WP_186743382.1">
    <property type="nucleotide sequence ID" value="NZ_CP060394.1"/>
</dbReference>
<dbReference type="SMART" id="SM00822">
    <property type="entry name" value="PKS_KR"/>
    <property type="match status" value="1"/>
</dbReference>
<dbReference type="InterPro" id="IPR036291">
    <property type="entry name" value="NAD(P)-bd_dom_sf"/>
</dbReference>
<dbReference type="PROSITE" id="PS00061">
    <property type="entry name" value="ADH_SHORT"/>
    <property type="match status" value="1"/>
</dbReference>
<dbReference type="PRINTS" id="PR00080">
    <property type="entry name" value="SDRFAMILY"/>
</dbReference>
<comment type="similarity">
    <text evidence="1">Belongs to the short-chain dehydrogenases/reductases (SDR) family.</text>
</comment>
<dbReference type="AlphaFoldDB" id="A0A7G8BIQ7"/>
<dbReference type="KEGG" id="adin:H7849_26235"/>
<dbReference type="PANTHER" id="PTHR42760">
    <property type="entry name" value="SHORT-CHAIN DEHYDROGENASES/REDUCTASES FAMILY MEMBER"/>
    <property type="match status" value="1"/>
</dbReference>
<dbReference type="EC" id="1.1.1.47" evidence="4"/>
<keyword evidence="5" id="KW-1185">Reference proteome</keyword>
<accession>A0A7G8BIQ7</accession>
<dbReference type="Proteomes" id="UP000515312">
    <property type="component" value="Chromosome"/>
</dbReference>
<dbReference type="PRINTS" id="PR00081">
    <property type="entry name" value="GDHRDH"/>
</dbReference>
<dbReference type="InterPro" id="IPR002347">
    <property type="entry name" value="SDR_fam"/>
</dbReference>
<dbReference type="Gene3D" id="3.40.50.720">
    <property type="entry name" value="NAD(P)-binding Rossmann-like Domain"/>
    <property type="match status" value="1"/>
</dbReference>
<evidence type="ECO:0000313" key="5">
    <source>
        <dbReference type="Proteomes" id="UP000515312"/>
    </source>
</evidence>
<feature type="domain" description="Ketoreductase" evidence="3">
    <location>
        <begin position="10"/>
        <end position="189"/>
    </location>
</feature>
<dbReference type="NCBIfam" id="NF005559">
    <property type="entry name" value="PRK07231.1"/>
    <property type="match status" value="1"/>
</dbReference>
<dbReference type="InterPro" id="IPR020904">
    <property type="entry name" value="Sc_DH/Rdtase_CS"/>
</dbReference>
<name>A0A7G8BIQ7_9BACT</name>
<keyword evidence="2 4" id="KW-0560">Oxidoreductase</keyword>
<sequence length="257" mass="27185">MSHPLSLEGKTAVIVGGTSGIGRALSLGLADAGANVIASARRKEQVEETAAAIEAKGKRTLRVTSDVAERASLENLLVETLKHFEKVDILINCAGKIKRAPTLTFPEEEWQSIMDTNLTGTLRACQIFGKHMLDRGYGRIINIASLNTFVALNEVAAYAASKAAVASLTRSLAVEWSKHGVCVNAIAPGVFRTALNAELLDSTPRGKELLMRTPMGRFGKTEEVVGAAIFLSSDGASYVTGQTLVVDGGFLASGVNQ</sequence>
<organism evidence="4 5">
    <name type="scientific">Alloacidobacterium dinghuense</name>
    <dbReference type="NCBI Taxonomy" id="2763107"/>
    <lineage>
        <taxon>Bacteria</taxon>
        <taxon>Pseudomonadati</taxon>
        <taxon>Acidobacteriota</taxon>
        <taxon>Terriglobia</taxon>
        <taxon>Terriglobales</taxon>
        <taxon>Acidobacteriaceae</taxon>
        <taxon>Alloacidobacterium</taxon>
    </lineage>
</organism>
<dbReference type="PANTHER" id="PTHR42760:SF115">
    <property type="entry name" value="3-OXOACYL-[ACYL-CARRIER-PROTEIN] REDUCTASE FABG"/>
    <property type="match status" value="1"/>
</dbReference>
<dbReference type="GO" id="GO:0047936">
    <property type="term" value="F:glucose 1-dehydrogenase [NAD(P)+] activity"/>
    <property type="evidence" value="ECO:0007669"/>
    <property type="project" value="UniProtKB-EC"/>
</dbReference>
<reference evidence="4 5" key="1">
    <citation type="submission" date="2020-08" db="EMBL/GenBank/DDBJ databases">
        <title>Edaphobacter telluris sp. nov. and Acidobacterium dinghuensis sp. nov., two acidobacteria isolated from forest soil.</title>
        <authorList>
            <person name="Fu J."/>
            <person name="Qiu L."/>
        </authorList>
    </citation>
    <scope>NUCLEOTIDE SEQUENCE [LARGE SCALE GENOMIC DNA]</scope>
    <source>
        <strain evidence="4">4Y35</strain>
    </source>
</reference>
<evidence type="ECO:0000256" key="1">
    <source>
        <dbReference type="ARBA" id="ARBA00006484"/>
    </source>
</evidence>
<proteinExistence type="inferred from homology"/>